<evidence type="ECO:0000256" key="1">
    <source>
        <dbReference type="SAM" id="Phobius"/>
    </source>
</evidence>
<protein>
    <submittedName>
        <fullName evidence="2">Uncharacterized protein</fullName>
    </submittedName>
</protein>
<evidence type="ECO:0000313" key="2">
    <source>
        <dbReference type="EMBL" id="KMO87603.1"/>
    </source>
</evidence>
<sequence>MEEKKAGGQKKIVILYKKHRRAAVKIFVILVAAVICFYGMYIFLSYKAADIFNTVVAKRELFPGTVTVERLSATPLGKVSFENLVWKDTEGRLLADIPAGSFKVSLWDVVWRRIGTTTVTEFTIDQGYIHLIFDDNMELLYVNDLSGKMGNGEKRGSGEKAALSRITGLKGNKKFNCHIRFRDVKIEAESPDRHFFIDNVDLRADIHTGGITQLDLSAGHFRGTVEAEELNLGGTLDFTKEIPQYNMYLSIKNCNPKSLGVGIHIDNKASVYANIKGALPSPVIDGTLSMDNLNMPGLKFTNVKGGFHYQDGKLRAPQVKAEVFGGTVDASGQFDLDGKSYHADIAGQKLKGSVAAHDLMLRCEVDMELHMGEDRKNNTRYIYGSFCSGSGQYHFLPFNKISGSFEQDGQTLNFKDVIISFAMGDVTAEKFSIVHGKVHMGPIYVDNGGSRSRLL</sequence>
<accession>A0A0J6WZD1</accession>
<keyword evidence="3" id="KW-1185">Reference proteome</keyword>
<evidence type="ECO:0000313" key="3">
    <source>
        <dbReference type="Proteomes" id="UP000036503"/>
    </source>
</evidence>
<comment type="caution">
    <text evidence="2">The sequence shown here is derived from an EMBL/GenBank/DDBJ whole genome shotgun (WGS) entry which is preliminary data.</text>
</comment>
<gene>
    <name evidence="2" type="ORF">AB840_01480</name>
</gene>
<dbReference type="AlphaFoldDB" id="A0A0J6WZD1"/>
<reference evidence="2 3" key="1">
    <citation type="submission" date="2015-06" db="EMBL/GenBank/DDBJ databases">
        <title>Draft genome sequence of beer spoilage bacterium Megasphaera cerevisiae type strain 20462.</title>
        <authorList>
            <person name="Kutumbaka K."/>
            <person name="Pasmowitz J."/>
            <person name="Mategko J."/>
            <person name="Reyes D."/>
            <person name="Friedrich A."/>
            <person name="Han S."/>
            <person name="Martens-Habbena W."/>
            <person name="Neal-McKinney J."/>
            <person name="Janagama H.K."/>
            <person name="Nadala C."/>
            <person name="Samadpour M."/>
        </authorList>
    </citation>
    <scope>NUCLEOTIDE SEQUENCE [LARGE SCALE GENOMIC DNA]</scope>
    <source>
        <strain evidence="2 3">DSM 20462</strain>
    </source>
</reference>
<name>A0A0J6WZD1_9FIRM</name>
<dbReference type="STRING" id="39029.BSR42_01205"/>
<dbReference type="EMBL" id="LEKT01000003">
    <property type="protein sequence ID" value="KMO87603.1"/>
    <property type="molecule type" value="Genomic_DNA"/>
</dbReference>
<organism evidence="2 3">
    <name type="scientific">Megasphaera cerevisiae DSM 20462</name>
    <dbReference type="NCBI Taxonomy" id="1122219"/>
    <lineage>
        <taxon>Bacteria</taxon>
        <taxon>Bacillati</taxon>
        <taxon>Bacillota</taxon>
        <taxon>Negativicutes</taxon>
        <taxon>Veillonellales</taxon>
        <taxon>Veillonellaceae</taxon>
        <taxon>Megasphaera</taxon>
    </lineage>
</organism>
<dbReference type="RefSeq" id="WP_048513057.1">
    <property type="nucleotide sequence ID" value="NZ_FUXD01000010.1"/>
</dbReference>
<dbReference type="Proteomes" id="UP000036503">
    <property type="component" value="Unassembled WGS sequence"/>
</dbReference>
<keyword evidence="1" id="KW-0472">Membrane</keyword>
<dbReference type="OrthoDB" id="1660997at2"/>
<dbReference type="PATRIC" id="fig|1122219.3.peg.1097"/>
<keyword evidence="1" id="KW-1133">Transmembrane helix</keyword>
<proteinExistence type="predicted"/>
<dbReference type="InParanoid" id="A0A0J6WZD1"/>
<feature type="transmembrane region" description="Helical" evidence="1">
    <location>
        <begin position="21"/>
        <end position="44"/>
    </location>
</feature>
<keyword evidence="1" id="KW-0812">Transmembrane</keyword>